<evidence type="ECO:0000313" key="1">
    <source>
        <dbReference type="EMBL" id="SVB47181.1"/>
    </source>
</evidence>
<gene>
    <name evidence="1" type="ORF">METZ01_LOCUS200035</name>
</gene>
<proteinExistence type="predicted"/>
<dbReference type="Gene3D" id="3.30.300.20">
    <property type="match status" value="1"/>
</dbReference>
<dbReference type="Pfam" id="PF02033">
    <property type="entry name" value="RBFA"/>
    <property type="match status" value="1"/>
</dbReference>
<feature type="non-terminal residue" evidence="1">
    <location>
        <position position="52"/>
    </location>
</feature>
<dbReference type="InterPro" id="IPR015946">
    <property type="entry name" value="KH_dom-like_a/b"/>
</dbReference>
<name>A0A382EB35_9ZZZZ</name>
<sequence length="52" mass="6063">MGQRTQRVNELIKREISSYLHIRYRSESVYWTITDVSVSADLRNGTVAYSVL</sequence>
<dbReference type="EMBL" id="UINC01043317">
    <property type="protein sequence ID" value="SVB47181.1"/>
    <property type="molecule type" value="Genomic_DNA"/>
</dbReference>
<organism evidence="1">
    <name type="scientific">marine metagenome</name>
    <dbReference type="NCBI Taxonomy" id="408172"/>
    <lineage>
        <taxon>unclassified sequences</taxon>
        <taxon>metagenomes</taxon>
        <taxon>ecological metagenomes</taxon>
    </lineage>
</organism>
<dbReference type="AlphaFoldDB" id="A0A382EB35"/>
<evidence type="ECO:0008006" key="2">
    <source>
        <dbReference type="Google" id="ProtNLM"/>
    </source>
</evidence>
<dbReference type="InterPro" id="IPR023799">
    <property type="entry name" value="RbfA_dom_sf"/>
</dbReference>
<dbReference type="InterPro" id="IPR000238">
    <property type="entry name" value="RbfA"/>
</dbReference>
<accession>A0A382EB35</accession>
<protein>
    <recommendedName>
        <fullName evidence="2">Ribosome-binding factor A</fullName>
    </recommendedName>
</protein>
<dbReference type="SUPFAM" id="SSF89919">
    <property type="entry name" value="Ribosome-binding factor A, RbfA"/>
    <property type="match status" value="1"/>
</dbReference>
<reference evidence="1" key="1">
    <citation type="submission" date="2018-05" db="EMBL/GenBank/DDBJ databases">
        <authorList>
            <person name="Lanie J.A."/>
            <person name="Ng W.-L."/>
            <person name="Kazmierczak K.M."/>
            <person name="Andrzejewski T.M."/>
            <person name="Davidsen T.M."/>
            <person name="Wayne K.J."/>
            <person name="Tettelin H."/>
            <person name="Glass J.I."/>
            <person name="Rusch D."/>
            <person name="Podicherti R."/>
            <person name="Tsui H.-C.T."/>
            <person name="Winkler M.E."/>
        </authorList>
    </citation>
    <scope>NUCLEOTIDE SEQUENCE</scope>
</reference>